<evidence type="ECO:0000313" key="2">
    <source>
        <dbReference type="EMBL" id="BBK22696.1"/>
    </source>
</evidence>
<proteinExistence type="predicted"/>
<feature type="domain" description="HTH cro/C1-type" evidence="1">
    <location>
        <begin position="25"/>
        <end position="69"/>
    </location>
</feature>
<name>A0A6N4THL0_9FIRM</name>
<keyword evidence="3" id="KW-1185">Reference proteome</keyword>
<dbReference type="Gene3D" id="1.10.260.40">
    <property type="entry name" value="lambda repressor-like DNA-binding domains"/>
    <property type="match status" value="1"/>
</dbReference>
<dbReference type="KEGG" id="aarg:Aargi30884_15990"/>
<dbReference type="EMBL" id="AP019695">
    <property type="protein sequence ID" value="BBK22696.1"/>
    <property type="molecule type" value="Genomic_DNA"/>
</dbReference>
<dbReference type="Pfam" id="PF01381">
    <property type="entry name" value="HTH_3"/>
    <property type="match status" value="1"/>
</dbReference>
<protein>
    <recommendedName>
        <fullName evidence="1">HTH cro/C1-type domain-containing protein</fullName>
    </recommendedName>
</protein>
<evidence type="ECO:0000259" key="1">
    <source>
        <dbReference type="PROSITE" id="PS50943"/>
    </source>
</evidence>
<dbReference type="PROSITE" id="PS50943">
    <property type="entry name" value="HTH_CROC1"/>
    <property type="match status" value="1"/>
</dbReference>
<dbReference type="InterPro" id="IPR010982">
    <property type="entry name" value="Lambda_DNA-bd_dom_sf"/>
</dbReference>
<evidence type="ECO:0000313" key="3">
    <source>
        <dbReference type="Proteomes" id="UP000464754"/>
    </source>
</evidence>
<reference evidence="3" key="1">
    <citation type="submission" date="2019-05" db="EMBL/GenBank/DDBJ databases">
        <title>Complete genome sequencing of Absiella argi strain JCM 30884.</title>
        <authorList>
            <person name="Sakamoto M."/>
            <person name="Murakami T."/>
            <person name="Mori H."/>
        </authorList>
    </citation>
    <scope>NUCLEOTIDE SEQUENCE [LARGE SCALE GENOMIC DNA]</scope>
    <source>
        <strain evidence="3">JCM 30884</strain>
    </source>
</reference>
<dbReference type="Proteomes" id="UP000464754">
    <property type="component" value="Chromosome"/>
</dbReference>
<sequence>MKKKDAFLIQCGEVIKEAISFHDTTQKEIAEKMHMSPQSLNSYLNGRTTWRIDDFCRIARLLNLDPNHILGFHTDREVRSELQKFFHSMSKEQKQKIIQLISYFIMQC</sequence>
<dbReference type="InterPro" id="IPR001387">
    <property type="entry name" value="Cro/C1-type_HTH"/>
</dbReference>
<dbReference type="GO" id="GO:0003677">
    <property type="term" value="F:DNA binding"/>
    <property type="evidence" value="ECO:0007669"/>
    <property type="project" value="InterPro"/>
</dbReference>
<dbReference type="AlphaFoldDB" id="A0A6N4THL0"/>
<dbReference type="CDD" id="cd00093">
    <property type="entry name" value="HTH_XRE"/>
    <property type="match status" value="1"/>
</dbReference>
<dbReference type="SUPFAM" id="SSF47413">
    <property type="entry name" value="lambda repressor-like DNA-binding domains"/>
    <property type="match status" value="1"/>
</dbReference>
<dbReference type="RefSeq" id="WP_115716685.1">
    <property type="nucleotide sequence ID" value="NZ_AP019695.1"/>
</dbReference>
<gene>
    <name evidence="2" type="ORF">Aargi30884_15990</name>
</gene>
<dbReference type="SMART" id="SM00530">
    <property type="entry name" value="HTH_XRE"/>
    <property type="match status" value="1"/>
</dbReference>
<organism evidence="2 3">
    <name type="scientific">Amedibacterium intestinale</name>
    <dbReference type="NCBI Taxonomy" id="2583452"/>
    <lineage>
        <taxon>Bacteria</taxon>
        <taxon>Bacillati</taxon>
        <taxon>Bacillota</taxon>
        <taxon>Erysipelotrichia</taxon>
        <taxon>Erysipelotrichales</taxon>
        <taxon>Erysipelotrichaceae</taxon>
        <taxon>Amedibacterium</taxon>
    </lineage>
</organism>
<accession>A0A6N4THL0</accession>